<organism evidence="1 2">
    <name type="scientific">Candidatus Kaiserbacteria bacterium CG10_big_fil_rev_8_21_14_0_10_44_10</name>
    <dbReference type="NCBI Taxonomy" id="1974606"/>
    <lineage>
        <taxon>Bacteria</taxon>
        <taxon>Candidatus Kaiseribacteriota</taxon>
    </lineage>
</organism>
<dbReference type="Pfam" id="PF02583">
    <property type="entry name" value="Trns_repr_metal"/>
    <property type="match status" value="1"/>
</dbReference>
<comment type="caution">
    <text evidence="1">The sequence shown here is derived from an EMBL/GenBank/DDBJ whole genome shotgun (WGS) entry which is preliminary data.</text>
</comment>
<dbReference type="GO" id="GO:0003677">
    <property type="term" value="F:DNA binding"/>
    <property type="evidence" value="ECO:0007669"/>
    <property type="project" value="InterPro"/>
</dbReference>
<dbReference type="InterPro" id="IPR038390">
    <property type="entry name" value="Metal_Tscrpt_repr_sf"/>
</dbReference>
<dbReference type="Proteomes" id="UP000229612">
    <property type="component" value="Unassembled WGS sequence"/>
</dbReference>
<evidence type="ECO:0000313" key="2">
    <source>
        <dbReference type="Proteomes" id="UP000229612"/>
    </source>
</evidence>
<gene>
    <name evidence="1" type="ORF">COU14_03450</name>
</gene>
<dbReference type="Gene3D" id="1.20.58.1000">
    <property type="entry name" value="Metal-sensitive repressor, helix protomer"/>
    <property type="match status" value="1"/>
</dbReference>
<dbReference type="EMBL" id="PFBG01000038">
    <property type="protein sequence ID" value="PIR85609.1"/>
    <property type="molecule type" value="Genomic_DNA"/>
</dbReference>
<dbReference type="GO" id="GO:0046872">
    <property type="term" value="F:metal ion binding"/>
    <property type="evidence" value="ECO:0007669"/>
    <property type="project" value="InterPro"/>
</dbReference>
<sequence>MLGYACMQPNKQKLIHHISRLEGQLESIKKELASPETDCEKSALTLKAASRSFSTLRMAFVSCFLEQKYLSENKESDPTYKALIQVINA</sequence>
<protein>
    <submittedName>
        <fullName evidence="1">Metal-sensitive transcriptional repressor</fullName>
    </submittedName>
</protein>
<reference evidence="2" key="1">
    <citation type="submission" date="2017-09" db="EMBL/GenBank/DDBJ databases">
        <title>Depth-based differentiation of microbial function through sediment-hosted aquifers and enrichment of novel symbionts in the deep terrestrial subsurface.</title>
        <authorList>
            <person name="Probst A.J."/>
            <person name="Ladd B."/>
            <person name="Jarett J.K."/>
            <person name="Geller-Mcgrath D.E."/>
            <person name="Sieber C.M.K."/>
            <person name="Emerson J.B."/>
            <person name="Anantharaman K."/>
            <person name="Thomas B.C."/>
            <person name="Malmstrom R."/>
            <person name="Stieglmeier M."/>
            <person name="Klingl A."/>
            <person name="Woyke T."/>
            <person name="Ryan C.M."/>
            <person name="Banfield J.F."/>
        </authorList>
    </citation>
    <scope>NUCLEOTIDE SEQUENCE [LARGE SCALE GENOMIC DNA]</scope>
</reference>
<evidence type="ECO:0000313" key="1">
    <source>
        <dbReference type="EMBL" id="PIR85609.1"/>
    </source>
</evidence>
<dbReference type="GO" id="GO:0045892">
    <property type="term" value="P:negative regulation of DNA-templated transcription"/>
    <property type="evidence" value="ECO:0007669"/>
    <property type="project" value="UniProtKB-ARBA"/>
</dbReference>
<proteinExistence type="predicted"/>
<accession>A0A2H0UGS4</accession>
<dbReference type="InterPro" id="IPR003735">
    <property type="entry name" value="Metal_Tscrpt_repr"/>
</dbReference>
<name>A0A2H0UGS4_9BACT</name>
<dbReference type="AlphaFoldDB" id="A0A2H0UGS4"/>